<evidence type="ECO:0000256" key="1">
    <source>
        <dbReference type="SAM" id="MobiDB-lite"/>
    </source>
</evidence>
<feature type="compositionally biased region" description="Polar residues" evidence="1">
    <location>
        <begin position="178"/>
        <end position="195"/>
    </location>
</feature>
<sequence length="376" mass="39728">LTQSPTCGVVDEVAQVTRPRRRSSTLSIPRLAGHGATGPSDSHLTAVTRSRRRSSTENSPGLASKAGLGPPNFHNAAERQNSQPLKQSRTAYCDGGGSDWLSQTPPDSAGSELQAVPRSRLTAPGQLKGGCGPPTREKTVEAKKPVPSKCSSGRSVSNTPAVAARDVAKATVRKSLSPGKSATSLHKAQIRSQRAGSERIVKRVEKKNAFGNLLFLPLDENQTGRQLAAYHRSLGLVPGGFTSFSGPPPKSHSEALLSPDNAGFFDEALFGVPIQRRSRGEFEEFPEEWESSRPSWPDDDEVEGSEFAEAKLEVDGGLDQMDSGAIAGSALHSARALRARSSPSFAASATRPTSLLATSGSQGPRKSQLTPRPPPG</sequence>
<feature type="compositionally biased region" description="Low complexity" evidence="1">
    <location>
        <begin position="337"/>
        <end position="354"/>
    </location>
</feature>
<reference evidence="2" key="1">
    <citation type="submission" date="2021-02" db="EMBL/GenBank/DDBJ databases">
        <authorList>
            <person name="Dougan E. K."/>
            <person name="Rhodes N."/>
            <person name="Thang M."/>
            <person name="Chan C."/>
        </authorList>
    </citation>
    <scope>NUCLEOTIDE SEQUENCE</scope>
</reference>
<gene>
    <name evidence="2" type="ORF">PGLA1383_LOCUS45561</name>
</gene>
<feature type="compositionally biased region" description="Basic and acidic residues" evidence="1">
    <location>
        <begin position="135"/>
        <end position="144"/>
    </location>
</feature>
<comment type="caution">
    <text evidence="2">The sequence shown here is derived from an EMBL/GenBank/DDBJ whole genome shotgun (WGS) entry which is preliminary data.</text>
</comment>
<feature type="region of interest" description="Disordered" evidence="1">
    <location>
        <begin position="174"/>
        <end position="196"/>
    </location>
</feature>
<feature type="compositionally biased region" description="Acidic residues" evidence="1">
    <location>
        <begin position="297"/>
        <end position="306"/>
    </location>
</feature>
<proteinExistence type="predicted"/>
<feature type="compositionally biased region" description="Polar residues" evidence="1">
    <location>
        <begin position="78"/>
        <end position="90"/>
    </location>
</feature>
<feature type="non-terminal residue" evidence="2">
    <location>
        <position position="376"/>
    </location>
</feature>
<feature type="compositionally biased region" description="Polar residues" evidence="1">
    <location>
        <begin position="39"/>
        <end position="48"/>
    </location>
</feature>
<feature type="region of interest" description="Disordered" evidence="1">
    <location>
        <begin position="281"/>
        <end position="308"/>
    </location>
</feature>
<accession>A0A813GRG6</accession>
<evidence type="ECO:0000313" key="3">
    <source>
        <dbReference type="Proteomes" id="UP000654075"/>
    </source>
</evidence>
<feature type="region of interest" description="Disordered" evidence="1">
    <location>
        <begin position="337"/>
        <end position="376"/>
    </location>
</feature>
<feature type="region of interest" description="Disordered" evidence="1">
    <location>
        <begin position="1"/>
        <end position="157"/>
    </location>
</feature>
<feature type="non-terminal residue" evidence="2">
    <location>
        <position position="1"/>
    </location>
</feature>
<dbReference type="AlphaFoldDB" id="A0A813GRG6"/>
<dbReference type="Proteomes" id="UP000654075">
    <property type="component" value="Unassembled WGS sequence"/>
</dbReference>
<protein>
    <submittedName>
        <fullName evidence="2">Uncharacterized protein</fullName>
    </submittedName>
</protein>
<name>A0A813GRG6_POLGL</name>
<keyword evidence="3" id="KW-1185">Reference proteome</keyword>
<organism evidence="2 3">
    <name type="scientific">Polarella glacialis</name>
    <name type="common">Dinoflagellate</name>
    <dbReference type="NCBI Taxonomy" id="89957"/>
    <lineage>
        <taxon>Eukaryota</taxon>
        <taxon>Sar</taxon>
        <taxon>Alveolata</taxon>
        <taxon>Dinophyceae</taxon>
        <taxon>Suessiales</taxon>
        <taxon>Suessiaceae</taxon>
        <taxon>Polarella</taxon>
    </lineage>
</organism>
<feature type="compositionally biased region" description="Polar residues" evidence="1">
    <location>
        <begin position="355"/>
        <end position="370"/>
    </location>
</feature>
<dbReference type="EMBL" id="CAJNNV010029562">
    <property type="protein sequence ID" value="CAE8628982.1"/>
    <property type="molecule type" value="Genomic_DNA"/>
</dbReference>
<evidence type="ECO:0000313" key="2">
    <source>
        <dbReference type="EMBL" id="CAE8628982.1"/>
    </source>
</evidence>